<keyword evidence="2" id="KW-0732">Signal</keyword>
<reference evidence="4 5" key="1">
    <citation type="submission" date="2016-10" db="EMBL/GenBank/DDBJ databases">
        <authorList>
            <person name="de Groot N.N."/>
        </authorList>
    </citation>
    <scope>NUCLEOTIDE SEQUENCE [LARGE SCALE GENOMIC DNA]</scope>
    <source>
        <strain evidence="4 5">IBRC-M 10445</strain>
    </source>
</reference>
<dbReference type="RefSeq" id="WP_227663648.1">
    <property type="nucleotide sequence ID" value="NZ_BMYN01000011.1"/>
</dbReference>
<evidence type="ECO:0000259" key="3">
    <source>
        <dbReference type="Pfam" id="PF13767"/>
    </source>
</evidence>
<organism evidence="4 5">
    <name type="scientific">Marinobacter persicus</name>
    <dbReference type="NCBI Taxonomy" id="930118"/>
    <lineage>
        <taxon>Bacteria</taxon>
        <taxon>Pseudomonadati</taxon>
        <taxon>Pseudomonadota</taxon>
        <taxon>Gammaproteobacteria</taxon>
        <taxon>Pseudomonadales</taxon>
        <taxon>Marinobacteraceae</taxon>
        <taxon>Marinobacter</taxon>
    </lineage>
</organism>
<protein>
    <recommendedName>
        <fullName evidence="3">DUF4168 domain-containing protein</fullName>
    </recommendedName>
</protein>
<feature type="region of interest" description="Disordered" evidence="1">
    <location>
        <begin position="21"/>
        <end position="61"/>
    </location>
</feature>
<gene>
    <name evidence="4" type="ORF">SAMN05216429_101330</name>
</gene>
<dbReference type="AlphaFoldDB" id="A0A1I3PW15"/>
<dbReference type="EMBL" id="FOSC01000001">
    <property type="protein sequence ID" value="SFJ25793.1"/>
    <property type="molecule type" value="Genomic_DNA"/>
</dbReference>
<feature type="chain" id="PRO_5011733401" description="DUF4168 domain-containing protein" evidence="2">
    <location>
        <begin position="25"/>
        <end position="135"/>
    </location>
</feature>
<sequence length="135" mass="14585">MNLNKLLVSATASLALLAAAPAMAQQDGQQDPAASGQGSSYSDPAASGAQDTNFSDSELQDFIQAQEGVMEVREDYIEQIEAADSQEKAQELQMEANDKMVEVIEEIGMDIPTYNSIATAYSSEPEVRERIDSMM</sequence>
<dbReference type="Proteomes" id="UP000199445">
    <property type="component" value="Unassembled WGS sequence"/>
</dbReference>
<feature type="signal peptide" evidence="2">
    <location>
        <begin position="1"/>
        <end position="24"/>
    </location>
</feature>
<dbReference type="InterPro" id="IPR025433">
    <property type="entry name" value="DUF4168"/>
</dbReference>
<evidence type="ECO:0000256" key="2">
    <source>
        <dbReference type="SAM" id="SignalP"/>
    </source>
</evidence>
<evidence type="ECO:0000256" key="1">
    <source>
        <dbReference type="SAM" id="MobiDB-lite"/>
    </source>
</evidence>
<accession>A0A1I3PW15</accession>
<dbReference type="Pfam" id="PF13767">
    <property type="entry name" value="DUF4168"/>
    <property type="match status" value="1"/>
</dbReference>
<evidence type="ECO:0000313" key="5">
    <source>
        <dbReference type="Proteomes" id="UP000199445"/>
    </source>
</evidence>
<evidence type="ECO:0000313" key="4">
    <source>
        <dbReference type="EMBL" id="SFJ25793.1"/>
    </source>
</evidence>
<keyword evidence="5" id="KW-1185">Reference proteome</keyword>
<name>A0A1I3PW15_9GAMM</name>
<feature type="compositionally biased region" description="Low complexity" evidence="1">
    <location>
        <begin position="21"/>
        <end position="40"/>
    </location>
</feature>
<feature type="domain" description="DUF4168" evidence="3">
    <location>
        <begin position="55"/>
        <end position="131"/>
    </location>
</feature>
<proteinExistence type="predicted"/>